<dbReference type="AlphaFoldDB" id="A0A0F9G9G3"/>
<comment type="caution">
    <text evidence="1">The sequence shown here is derived from an EMBL/GenBank/DDBJ whole genome shotgun (WGS) entry which is preliminary data.</text>
</comment>
<evidence type="ECO:0008006" key="2">
    <source>
        <dbReference type="Google" id="ProtNLM"/>
    </source>
</evidence>
<name>A0A0F9G9G3_9ZZZZ</name>
<dbReference type="InterPro" id="IPR049718">
    <property type="entry name" value="AKO59007-like"/>
</dbReference>
<organism evidence="1">
    <name type="scientific">marine sediment metagenome</name>
    <dbReference type="NCBI Taxonomy" id="412755"/>
    <lineage>
        <taxon>unclassified sequences</taxon>
        <taxon>metagenomes</taxon>
        <taxon>ecological metagenomes</taxon>
    </lineage>
</organism>
<gene>
    <name evidence="1" type="ORF">LCGC14_1855670</name>
</gene>
<dbReference type="NCBIfam" id="NF033394">
    <property type="entry name" value="capsid_maj_Podo"/>
    <property type="match status" value="1"/>
</dbReference>
<proteinExistence type="predicted"/>
<dbReference type="EMBL" id="LAZR01018703">
    <property type="protein sequence ID" value="KKL95328.1"/>
    <property type="molecule type" value="Genomic_DNA"/>
</dbReference>
<reference evidence="1" key="1">
    <citation type="journal article" date="2015" name="Nature">
        <title>Complex archaea that bridge the gap between prokaryotes and eukaryotes.</title>
        <authorList>
            <person name="Spang A."/>
            <person name="Saw J.H."/>
            <person name="Jorgensen S.L."/>
            <person name="Zaremba-Niedzwiedzka K."/>
            <person name="Martijn J."/>
            <person name="Lind A.E."/>
            <person name="van Eijk R."/>
            <person name="Schleper C."/>
            <person name="Guy L."/>
            <person name="Ettema T.J."/>
        </authorList>
    </citation>
    <scope>NUCLEOTIDE SEQUENCE</scope>
</reference>
<sequence length="322" mass="36346">MALGIDEANAVSSKYFDKTMTDQVYEKSPFYVKLKSIGNVTTDGGNSIQWPIKYRKLDQTGFVGPRDQVSYTQKETRTAADLDWKYQVAQNMISLDERVKNSGKSQIVNLLSNKSTEIRDDVLDNFATALHAVTPGAKDISSLVEIVDTGRTYGGIAVTDAAEWAAGAEDNSTTELVFHGPASLTYMINQSTFGPDKPDLHLTTRDMWSKFESLLEPQKRYYNKDTALAKAGFTSLQWHDAEIISDVYTQGSGTTSAYWFGLDTNKFEIRYHPDYNFQTSKWFKLEQAGYPWAMAKTCIWAGNILCRMRKTSFKFTTLDYTK</sequence>
<accession>A0A0F9G9G3</accession>
<evidence type="ECO:0000313" key="1">
    <source>
        <dbReference type="EMBL" id="KKL95328.1"/>
    </source>
</evidence>
<protein>
    <recommendedName>
        <fullName evidence="2">Capsid protein</fullName>
    </recommendedName>
</protein>